<dbReference type="EMBL" id="VSSB01000001">
    <property type="protein sequence ID" value="TYL53698.1"/>
    <property type="molecule type" value="Genomic_DNA"/>
</dbReference>
<organism evidence="3 4">
    <name type="scientific">Agromyces mariniharenae</name>
    <dbReference type="NCBI Taxonomy" id="2604423"/>
    <lineage>
        <taxon>Bacteria</taxon>
        <taxon>Bacillati</taxon>
        <taxon>Actinomycetota</taxon>
        <taxon>Actinomycetes</taxon>
        <taxon>Micrococcales</taxon>
        <taxon>Microbacteriaceae</taxon>
        <taxon>Agromyces</taxon>
    </lineage>
</organism>
<keyword evidence="3" id="KW-0808">Transferase</keyword>
<dbReference type="Proteomes" id="UP000325243">
    <property type="component" value="Unassembled WGS sequence"/>
</dbReference>
<dbReference type="InterPro" id="IPR010610">
    <property type="entry name" value="EryCIII-like_C"/>
</dbReference>
<keyword evidence="4" id="KW-1185">Reference proteome</keyword>
<dbReference type="AlphaFoldDB" id="A0A5S4V6D0"/>
<reference evidence="3 4" key="1">
    <citation type="submission" date="2019-08" db="EMBL/GenBank/DDBJ databases">
        <authorList>
            <person name="Hu J."/>
        </authorList>
    </citation>
    <scope>NUCLEOTIDE SEQUENCE [LARGE SCALE GENOMIC DNA]</scope>
    <source>
        <strain evidence="3 4">NEAU-184</strain>
    </source>
</reference>
<dbReference type="PANTHER" id="PTHR48050:SF13">
    <property type="entry name" value="STEROL 3-BETA-GLUCOSYLTRANSFERASE UGT80A2"/>
    <property type="match status" value="1"/>
</dbReference>
<dbReference type="GO" id="GO:0016757">
    <property type="term" value="F:glycosyltransferase activity"/>
    <property type="evidence" value="ECO:0007669"/>
    <property type="project" value="UniProtKB-ARBA"/>
</dbReference>
<sequence>MPRGRARGGARAPRALAGRSRPRRAPPWPPCAWQHPMPESESPKGADVAVMLFAPVTFNLAETTRMIEVARALGPGHRAEFMGYEHDFVQLIHDAGFPYHPLEPAWTAAQRKQALDFDQGRAIRSPFTKELVAARVDAERGLIRGLGASAVVIGSNITSLISARAEGVPLFYPVPFALTGPQVTQTRRMHLVPGTGAVARAADRVATAAFRWLYTRAPVAPRAFTSVARANGVAPLRTVASMLEADVNLLTVMPWELEGYDLPDDYRRVGPIFARIDAPLPPIVEELAAAPEPLVYLGLGSSADRRLALAAAEVLGGLPVNVVAPIRHYLEPGDAVPANVHVTELLPAHRLGGLVDAAVLHGGQGTVQTACATGIPFVGMGLQPEQVWNVEVCVRQGNALRVPPKHVRRPQFRAAVERVLSDPGMRVAAARVQREFAGEDGAAASARIIEAAVAR</sequence>
<dbReference type="Pfam" id="PF06722">
    <property type="entry name" value="EryCIII-like_C"/>
    <property type="match status" value="1"/>
</dbReference>
<gene>
    <name evidence="3" type="ORF">FYC51_08595</name>
</gene>
<comment type="caution">
    <text evidence="3">The sequence shown here is derived from an EMBL/GenBank/DDBJ whole genome shotgun (WGS) entry which is preliminary data.</text>
</comment>
<feature type="compositionally biased region" description="Low complexity" evidence="1">
    <location>
        <begin position="9"/>
        <end position="19"/>
    </location>
</feature>
<evidence type="ECO:0000313" key="3">
    <source>
        <dbReference type="EMBL" id="TYL53698.1"/>
    </source>
</evidence>
<protein>
    <submittedName>
        <fullName evidence="3">Glycosyltransferase family 1 protein</fullName>
    </submittedName>
</protein>
<dbReference type="PANTHER" id="PTHR48050">
    <property type="entry name" value="STEROL 3-BETA-GLUCOSYLTRANSFERASE"/>
    <property type="match status" value="1"/>
</dbReference>
<dbReference type="Gene3D" id="3.40.50.2000">
    <property type="entry name" value="Glycogen Phosphorylase B"/>
    <property type="match status" value="2"/>
</dbReference>
<evidence type="ECO:0000256" key="1">
    <source>
        <dbReference type="SAM" id="MobiDB-lite"/>
    </source>
</evidence>
<name>A0A5S4V6D0_9MICO</name>
<feature type="domain" description="Erythromycin biosynthesis protein CIII-like C-terminal" evidence="2">
    <location>
        <begin position="334"/>
        <end position="439"/>
    </location>
</feature>
<accession>A0A5S4V6D0</accession>
<evidence type="ECO:0000259" key="2">
    <source>
        <dbReference type="Pfam" id="PF06722"/>
    </source>
</evidence>
<proteinExistence type="predicted"/>
<dbReference type="InterPro" id="IPR050426">
    <property type="entry name" value="Glycosyltransferase_28"/>
</dbReference>
<dbReference type="SUPFAM" id="SSF53756">
    <property type="entry name" value="UDP-Glycosyltransferase/glycogen phosphorylase"/>
    <property type="match status" value="1"/>
</dbReference>
<feature type="region of interest" description="Disordered" evidence="1">
    <location>
        <begin position="1"/>
        <end position="40"/>
    </location>
</feature>
<evidence type="ECO:0000313" key="4">
    <source>
        <dbReference type="Proteomes" id="UP000325243"/>
    </source>
</evidence>